<dbReference type="PANTHER" id="PTHR24216:SF65">
    <property type="entry name" value="PAXILLIN-LIKE PROTEIN 1"/>
    <property type="match status" value="1"/>
</dbReference>
<dbReference type="InterPro" id="IPR013783">
    <property type="entry name" value="Ig-like_fold"/>
</dbReference>
<dbReference type="SUPFAM" id="SSF49265">
    <property type="entry name" value="Fibronectin type III"/>
    <property type="match status" value="1"/>
</dbReference>
<feature type="region of interest" description="Disordered" evidence="1">
    <location>
        <begin position="470"/>
        <end position="537"/>
    </location>
</feature>
<feature type="domain" description="Fibronectin type-III" evidence="2">
    <location>
        <begin position="663"/>
        <end position="768"/>
    </location>
</feature>
<name>A0AB34IDF1_PRYPA</name>
<dbReference type="PANTHER" id="PTHR24216">
    <property type="entry name" value="PAXILLIN-RELATED"/>
    <property type="match status" value="1"/>
</dbReference>
<reference evidence="3 4" key="1">
    <citation type="journal article" date="2024" name="Science">
        <title>Giant polyketide synthase enzymes in the biosynthesis of giant marine polyether toxins.</title>
        <authorList>
            <person name="Fallon T.R."/>
            <person name="Shende V.V."/>
            <person name="Wierzbicki I.H."/>
            <person name="Pendleton A.L."/>
            <person name="Watervoot N.F."/>
            <person name="Auber R.P."/>
            <person name="Gonzalez D.J."/>
            <person name="Wisecaver J.H."/>
            <person name="Moore B.S."/>
        </authorList>
    </citation>
    <scope>NUCLEOTIDE SEQUENCE [LARGE SCALE GENOMIC DNA]</scope>
    <source>
        <strain evidence="3 4">12B1</strain>
    </source>
</reference>
<dbReference type="Proteomes" id="UP001515480">
    <property type="component" value="Unassembled WGS sequence"/>
</dbReference>
<feature type="compositionally biased region" description="Pro residues" evidence="1">
    <location>
        <begin position="355"/>
        <end position="365"/>
    </location>
</feature>
<feature type="region of interest" description="Disordered" evidence="1">
    <location>
        <begin position="1008"/>
        <end position="1038"/>
    </location>
</feature>
<protein>
    <recommendedName>
        <fullName evidence="2">Fibronectin type-III domain-containing protein</fullName>
    </recommendedName>
</protein>
<feature type="compositionally biased region" description="Pro residues" evidence="1">
    <location>
        <begin position="473"/>
        <end position="537"/>
    </location>
</feature>
<dbReference type="CDD" id="cd00063">
    <property type="entry name" value="FN3"/>
    <property type="match status" value="1"/>
</dbReference>
<accession>A0AB34IDF1</accession>
<feature type="compositionally biased region" description="Polar residues" evidence="1">
    <location>
        <begin position="1017"/>
        <end position="1030"/>
    </location>
</feature>
<keyword evidence="4" id="KW-1185">Reference proteome</keyword>
<dbReference type="InterPro" id="IPR003961">
    <property type="entry name" value="FN3_dom"/>
</dbReference>
<gene>
    <name evidence="3" type="ORF">AB1Y20_014556</name>
</gene>
<feature type="region of interest" description="Disordered" evidence="1">
    <location>
        <begin position="324"/>
        <end position="371"/>
    </location>
</feature>
<dbReference type="Gene3D" id="3.50.4.10">
    <property type="entry name" value="Hepatocyte Growth Factor"/>
    <property type="match status" value="1"/>
</dbReference>
<evidence type="ECO:0000256" key="1">
    <source>
        <dbReference type="SAM" id="MobiDB-lite"/>
    </source>
</evidence>
<evidence type="ECO:0000313" key="4">
    <source>
        <dbReference type="Proteomes" id="UP001515480"/>
    </source>
</evidence>
<evidence type="ECO:0000313" key="3">
    <source>
        <dbReference type="EMBL" id="KAL1495914.1"/>
    </source>
</evidence>
<dbReference type="Gene3D" id="2.60.40.10">
    <property type="entry name" value="Immunoglobulins"/>
    <property type="match status" value="1"/>
</dbReference>
<comment type="caution">
    <text evidence="3">The sequence shown here is derived from an EMBL/GenBank/DDBJ whole genome shotgun (WGS) entry which is preliminary data.</text>
</comment>
<dbReference type="InterPro" id="IPR036116">
    <property type="entry name" value="FN3_sf"/>
</dbReference>
<sequence length="1344" mass="142646">MVCSWAQLQGTALAPFAVPTSVGVTGASPVPLPTSGQAECEALCEKDFTCVAYTFHELVHTCWLMARVDAHQAAAKPEFVSALCTRGARSLCCIDGATDCALCDPLLEPRSFCHFSDWSCEACYEQLLGEPSSSSRRFLFCPAGDTLPPKAPSPKARCCRGVSTCGECIAAPDWSSRHNSLCDASIAACAACDKAAIFCPLRTAPPPARVPQPQTAEVCELGITTEHATPTGFRVAVERWATGPRLEWHFDAPVEVARVWGKARVVQPRGTTVAFALGEPPTADELKASLSRASLDGRRDQWGFVLTHPYSGAWRTSCTSSTPLGDATGVAPPSPTNHAARASPSHLPRSSSKAPPLPTRAPPAAHPTTGCGLGPHYLTQLDSEGGVTALVRLRQWRIGTIISLQYSAEDDVHDIQSVFRAHFISKTGTAFQFRLGSPADFASDGLTPPSCFSFQGSGLATAKAPIFSCPEFNPSPPPATPPRPPPLPSQPPPSPSTPFPPRAPPPPRPPHPPRRPPSPHLPFPPAPPLFAPLPSSPPPLATRVEKLAVRASSCDGMILTWDVPLNVAPRGCCAGVASAYVIHISGSHSTAPPSPSQFEAALGAGPFTAQAVGEGFHLTNAPGLEVHGLPAGALYFAWVAARTPAGIGDAALLQMNTSSAMFPPRTPKQLVQAQWLDCQTISLQLPDLEPGCAQPSHLELQHRPPNRPGVPLSEGWLTRPYRVTSEREEALIVEGLRPLTAYRFRLVAHNELGSSAPGPPSRLMAAALVAAAQRPQANDSPIMDDAATPGLSAPTARATSSSSILVSWTASVNSSCIAGLFWQVQVRRSPITPSSPQTLLQHPTRGGGVRDAQNSDWTVFIANGCSAAECELQDIFCPEGCSFRVRPHNIAGWDLMSSPPSFPVHTMSFPAPQTSSLRLHFHIFTIPMGAENNALKDQEQNVGMLMTADNEQAPLDSTSVLPIGRAWLASHLARVMQVALSRIAIVDIAHRSIVVDVLAGASDESAYGDSYDDKSATDSTSLEGESISPTTPTPEVVGSRLHANGTVTVETMQPHADRSLTASLLALMVALGVVLGGFAILHRVGWFLVVLLRGAHDFLSAPLSDVRSRVASPVFRLALLYHLGLPIPGLDASDSLGDKAISTAQHTTRHSAVLTAWHHAAMAAHSKAGVIREPADHSSYSPGKRPDLYLPQLNLALDVKTASLFTSRATRASALLATHTPVVATAEHFYVTAFGDPRLGSTGEYSRAAQVGTSVNLLLTEVTGARHAHAERFLRLCASAHAARFPHLDDKPASLSFYATHSALLSVACLRGLGEQLRSRILSSVSRASLRHRAPVGPRPPPLF</sequence>
<dbReference type="EMBL" id="JBGBPQ010000030">
    <property type="protein sequence ID" value="KAL1495914.1"/>
    <property type="molecule type" value="Genomic_DNA"/>
</dbReference>
<feature type="region of interest" description="Disordered" evidence="1">
    <location>
        <begin position="832"/>
        <end position="851"/>
    </location>
</feature>
<feature type="compositionally biased region" description="Polar residues" evidence="1">
    <location>
        <begin position="832"/>
        <end position="841"/>
    </location>
</feature>
<dbReference type="PROSITE" id="PS50853">
    <property type="entry name" value="FN3"/>
    <property type="match status" value="1"/>
</dbReference>
<evidence type="ECO:0000259" key="2">
    <source>
        <dbReference type="PROSITE" id="PS50853"/>
    </source>
</evidence>
<organism evidence="3 4">
    <name type="scientific">Prymnesium parvum</name>
    <name type="common">Toxic golden alga</name>
    <dbReference type="NCBI Taxonomy" id="97485"/>
    <lineage>
        <taxon>Eukaryota</taxon>
        <taxon>Haptista</taxon>
        <taxon>Haptophyta</taxon>
        <taxon>Prymnesiophyceae</taxon>
        <taxon>Prymnesiales</taxon>
        <taxon>Prymnesiaceae</taxon>
        <taxon>Prymnesium</taxon>
    </lineage>
</organism>
<dbReference type="SMART" id="SM00060">
    <property type="entry name" value="FN3"/>
    <property type="match status" value="3"/>
</dbReference>
<proteinExistence type="predicted"/>